<dbReference type="AlphaFoldDB" id="A0A6J4PXQ5"/>
<accession>A0A6J4PXQ5</accession>
<organism evidence="1">
    <name type="scientific">uncultured Rubrobacteraceae bacterium</name>
    <dbReference type="NCBI Taxonomy" id="349277"/>
    <lineage>
        <taxon>Bacteria</taxon>
        <taxon>Bacillati</taxon>
        <taxon>Actinomycetota</taxon>
        <taxon>Rubrobacteria</taxon>
        <taxon>Rubrobacterales</taxon>
        <taxon>Rubrobacteraceae</taxon>
        <taxon>environmental samples</taxon>
    </lineage>
</organism>
<dbReference type="EMBL" id="CADCVD010000010">
    <property type="protein sequence ID" value="CAA9424919.1"/>
    <property type="molecule type" value="Genomic_DNA"/>
</dbReference>
<name>A0A6J4PXQ5_9ACTN</name>
<proteinExistence type="predicted"/>
<gene>
    <name evidence="1" type="ORF">AVDCRST_MAG37-192</name>
</gene>
<reference evidence="1" key="1">
    <citation type="submission" date="2020-02" db="EMBL/GenBank/DDBJ databases">
        <authorList>
            <person name="Meier V. D."/>
        </authorList>
    </citation>
    <scope>NUCLEOTIDE SEQUENCE</scope>
    <source>
        <strain evidence="1">AVDCRST_MAG37</strain>
    </source>
</reference>
<sequence>MRERPGFFLLRDYEQSTSIKLTEEDDRRLTSQESYLLWAALRWKQYHRWSQE</sequence>
<evidence type="ECO:0000313" key="1">
    <source>
        <dbReference type="EMBL" id="CAA9424919.1"/>
    </source>
</evidence>
<protein>
    <submittedName>
        <fullName evidence="1">Uncharacterized protein</fullName>
    </submittedName>
</protein>